<comment type="caution">
    <text evidence="2">The sequence shown here is derived from an EMBL/GenBank/DDBJ whole genome shotgun (WGS) entry which is preliminary data.</text>
</comment>
<proteinExistence type="predicted"/>
<protein>
    <submittedName>
        <fullName evidence="2">Uncharacterized protein</fullName>
    </submittedName>
</protein>
<gene>
    <name evidence="2" type="ORF">Salmuc_02370</name>
</gene>
<dbReference type="EMBL" id="APVH01000027">
    <property type="protein sequence ID" value="EPX82005.1"/>
    <property type="molecule type" value="Genomic_DNA"/>
</dbReference>
<dbReference type="AlphaFoldDB" id="S9RVH1"/>
<evidence type="ECO:0000313" key="2">
    <source>
        <dbReference type="EMBL" id="EPX82005.1"/>
    </source>
</evidence>
<feature type="region of interest" description="Disordered" evidence="1">
    <location>
        <begin position="14"/>
        <end position="62"/>
    </location>
</feature>
<reference evidence="3" key="1">
    <citation type="journal article" date="2014" name="Stand. Genomic Sci.">
        <title>Genome sequence of the exopolysaccharide-producing Salipiger mucosus type strain (DSM 16094(T)), a moderately halophilic member of the Roseobacter clade.</title>
        <authorList>
            <person name="Riedel T."/>
            <person name="Spring S."/>
            <person name="Fiebig A."/>
            <person name="Petersen J."/>
            <person name="Kyrpides N.C."/>
            <person name="Goker M."/>
            <person name="Klenk H.P."/>
        </authorList>
    </citation>
    <scope>NUCLEOTIDE SEQUENCE [LARGE SCALE GENOMIC DNA]</scope>
    <source>
        <strain evidence="3">DSM 16094</strain>
    </source>
</reference>
<keyword evidence="3" id="KW-1185">Reference proteome</keyword>
<accession>S9RVH1</accession>
<evidence type="ECO:0000256" key="1">
    <source>
        <dbReference type="SAM" id="MobiDB-lite"/>
    </source>
</evidence>
<dbReference type="Proteomes" id="UP000015347">
    <property type="component" value="Unassembled WGS sequence"/>
</dbReference>
<dbReference type="HOGENOM" id="CLU_2901656_0_0_5"/>
<evidence type="ECO:0000313" key="3">
    <source>
        <dbReference type="Proteomes" id="UP000015347"/>
    </source>
</evidence>
<organism evidence="2 3">
    <name type="scientific">Salipiger mucosus DSM 16094</name>
    <dbReference type="NCBI Taxonomy" id="1123237"/>
    <lineage>
        <taxon>Bacteria</taxon>
        <taxon>Pseudomonadati</taxon>
        <taxon>Pseudomonadota</taxon>
        <taxon>Alphaproteobacteria</taxon>
        <taxon>Rhodobacterales</taxon>
        <taxon>Roseobacteraceae</taxon>
        <taxon>Salipiger</taxon>
    </lineage>
</organism>
<dbReference type="STRING" id="1123237.Salmuc_02370"/>
<name>S9RVH1_9RHOB</name>
<sequence>MAGRAGVHVLRLARALGRGSRGHPHREQVGSDSMQSHGPSPYAPGTKACRQGDFTRARRRVP</sequence>